<proteinExistence type="predicted"/>
<keyword evidence="3" id="KW-1185">Reference proteome</keyword>
<dbReference type="Gene3D" id="3.40.50.1820">
    <property type="entry name" value="alpha/beta hydrolase"/>
    <property type="match status" value="1"/>
</dbReference>
<dbReference type="Proteomes" id="UP000541969">
    <property type="component" value="Unassembled WGS sequence"/>
</dbReference>
<name>A0A853CBK3_9ACTN</name>
<dbReference type="PANTHER" id="PTHR46331:SF2">
    <property type="entry name" value="VALACYCLOVIR HYDROLASE"/>
    <property type="match status" value="1"/>
</dbReference>
<dbReference type="EMBL" id="JACBZT010000001">
    <property type="protein sequence ID" value="NYJ04519.1"/>
    <property type="molecule type" value="Genomic_DNA"/>
</dbReference>
<organism evidence="2 3">
    <name type="scientific">Petropleomorpha daqingensis</name>
    <dbReference type="NCBI Taxonomy" id="2026353"/>
    <lineage>
        <taxon>Bacteria</taxon>
        <taxon>Bacillati</taxon>
        <taxon>Actinomycetota</taxon>
        <taxon>Actinomycetes</taxon>
        <taxon>Geodermatophilales</taxon>
        <taxon>Geodermatophilaceae</taxon>
        <taxon>Petropleomorpha</taxon>
    </lineage>
</organism>
<evidence type="ECO:0000259" key="1">
    <source>
        <dbReference type="Pfam" id="PF00561"/>
    </source>
</evidence>
<dbReference type="AlphaFoldDB" id="A0A853CBK3"/>
<dbReference type="RefSeq" id="WP_179715231.1">
    <property type="nucleotide sequence ID" value="NZ_JACBZT010000001.1"/>
</dbReference>
<dbReference type="Pfam" id="PF00561">
    <property type="entry name" value="Abhydrolase_1"/>
    <property type="match status" value="1"/>
</dbReference>
<dbReference type="PRINTS" id="PR00111">
    <property type="entry name" value="ABHYDROLASE"/>
</dbReference>
<comment type="caution">
    <text evidence="2">The sequence shown here is derived from an EMBL/GenBank/DDBJ whole genome shotgun (WGS) entry which is preliminary data.</text>
</comment>
<reference evidence="2 3" key="1">
    <citation type="submission" date="2020-07" db="EMBL/GenBank/DDBJ databases">
        <title>Sequencing the genomes of 1000 actinobacteria strains.</title>
        <authorList>
            <person name="Klenk H.-P."/>
        </authorList>
    </citation>
    <scope>NUCLEOTIDE SEQUENCE [LARGE SCALE GENOMIC DNA]</scope>
    <source>
        <strain evidence="2 3">DSM 104001</strain>
    </source>
</reference>
<dbReference type="InterPro" id="IPR000073">
    <property type="entry name" value="AB_hydrolase_1"/>
</dbReference>
<accession>A0A853CBK3</accession>
<dbReference type="PANTHER" id="PTHR46331">
    <property type="entry name" value="VALACYCLOVIR HYDROLASE"/>
    <property type="match status" value="1"/>
</dbReference>
<sequence length="270" mass="29331">MSESTIVTTTEGYAPVNGLQMYWRSYGEGGTPLVVVHGGFGLVDTWGGLLEELAERRQVIAVELQGHGRTADIDRPFARESFGDDLGALIEHLGLEQVDLFGYSLGAVASLRAAIQHPDRIRKLVLVSTVYKSDGFFPEVREAMAQVGSGGFEMMRHSPAYAAYAAVAPDVDAFPALMDRTGDLLRQPYDWTEEVRALRPPTLLVYADADSVPPSHIAEFFALIGGGLRDANWDGSLRPASRLAVLPGRTHYDITASPLLVPTVVDFLDS</sequence>
<evidence type="ECO:0000313" key="2">
    <source>
        <dbReference type="EMBL" id="NYJ04519.1"/>
    </source>
</evidence>
<gene>
    <name evidence="2" type="ORF">GGQ55_000797</name>
</gene>
<evidence type="ECO:0000313" key="3">
    <source>
        <dbReference type="Proteomes" id="UP000541969"/>
    </source>
</evidence>
<dbReference type="GO" id="GO:0017171">
    <property type="term" value="F:serine hydrolase activity"/>
    <property type="evidence" value="ECO:0007669"/>
    <property type="project" value="TreeGrafter"/>
</dbReference>
<protein>
    <submittedName>
        <fullName evidence="2">Pimeloyl-ACP methyl ester carboxylesterase</fullName>
    </submittedName>
</protein>
<dbReference type="InterPro" id="IPR029058">
    <property type="entry name" value="AB_hydrolase_fold"/>
</dbReference>
<dbReference type="SUPFAM" id="SSF53474">
    <property type="entry name" value="alpha/beta-Hydrolases"/>
    <property type="match status" value="1"/>
</dbReference>
<feature type="domain" description="AB hydrolase-1" evidence="1">
    <location>
        <begin position="32"/>
        <end position="135"/>
    </location>
</feature>